<dbReference type="PANTHER" id="PTHR34703:SF1">
    <property type="entry name" value="ANTIPORTER SUBUNIT MNHG2-RELATED"/>
    <property type="match status" value="1"/>
</dbReference>
<keyword evidence="1" id="KW-0472">Membrane</keyword>
<sequence>MTELLIDALSWLLMALGGGFVLIGGIGALRLPDFYTRIHAASLTDTMASILIFFGIILQAGFSLAALKLFAIMIFLLLTGPTASYALANAALQSGLRPEKPTVTSTGRDK</sequence>
<dbReference type="InterPro" id="IPR005133">
    <property type="entry name" value="PhaG_MnhG_YufB"/>
</dbReference>
<feature type="transmembrane region" description="Helical" evidence="1">
    <location>
        <begin position="43"/>
        <end position="64"/>
    </location>
</feature>
<dbReference type="EMBL" id="SHNN01000001">
    <property type="protein sequence ID" value="MCX2980636.1"/>
    <property type="molecule type" value="Genomic_DNA"/>
</dbReference>
<comment type="caution">
    <text evidence="2">The sequence shown here is derived from an EMBL/GenBank/DDBJ whole genome shotgun (WGS) entry which is preliminary data.</text>
</comment>
<keyword evidence="1" id="KW-1133">Transmembrane helix</keyword>
<organism evidence="2 3">
    <name type="scientific">Candidatus Litorirhabdus singularis</name>
    <dbReference type="NCBI Taxonomy" id="2518993"/>
    <lineage>
        <taxon>Bacteria</taxon>
        <taxon>Pseudomonadati</taxon>
        <taxon>Pseudomonadota</taxon>
        <taxon>Gammaproteobacteria</taxon>
        <taxon>Cellvibrionales</taxon>
        <taxon>Halieaceae</taxon>
        <taxon>Candidatus Litorirhabdus</taxon>
    </lineage>
</organism>
<dbReference type="Proteomes" id="UP001143362">
    <property type="component" value="Unassembled WGS sequence"/>
</dbReference>
<dbReference type="PANTHER" id="PTHR34703">
    <property type="entry name" value="ANTIPORTER SUBUNIT MNHG2-RELATED"/>
    <property type="match status" value="1"/>
</dbReference>
<protein>
    <submittedName>
        <fullName evidence="2">Sodium:proton antiporter</fullName>
    </submittedName>
</protein>
<gene>
    <name evidence="2" type="ORF">EYC98_07070</name>
</gene>
<accession>A0ABT3TE98</accession>
<keyword evidence="1" id="KW-0812">Transmembrane</keyword>
<name>A0ABT3TE98_9GAMM</name>
<dbReference type="RefSeq" id="WP_279244611.1">
    <property type="nucleotide sequence ID" value="NZ_SHNN01000001.1"/>
</dbReference>
<proteinExistence type="predicted"/>
<dbReference type="Pfam" id="PF03334">
    <property type="entry name" value="PhaG_MnhG_YufB"/>
    <property type="match status" value="1"/>
</dbReference>
<evidence type="ECO:0000256" key="1">
    <source>
        <dbReference type="SAM" id="Phobius"/>
    </source>
</evidence>
<reference evidence="2" key="1">
    <citation type="submission" date="2019-02" db="EMBL/GenBank/DDBJ databases">
        <authorList>
            <person name="Li S.-H."/>
        </authorList>
    </citation>
    <scope>NUCLEOTIDE SEQUENCE</scope>
    <source>
        <strain evidence="2">IMCC14734</strain>
    </source>
</reference>
<evidence type="ECO:0000313" key="2">
    <source>
        <dbReference type="EMBL" id="MCX2980636.1"/>
    </source>
</evidence>
<dbReference type="NCBIfam" id="TIGR01300">
    <property type="entry name" value="CPA3_mnhG_phaG"/>
    <property type="match status" value="1"/>
</dbReference>
<feature type="transmembrane region" description="Helical" evidence="1">
    <location>
        <begin position="12"/>
        <end position="31"/>
    </location>
</feature>
<keyword evidence="3" id="KW-1185">Reference proteome</keyword>
<feature type="transmembrane region" description="Helical" evidence="1">
    <location>
        <begin position="70"/>
        <end position="92"/>
    </location>
</feature>
<evidence type="ECO:0000313" key="3">
    <source>
        <dbReference type="Proteomes" id="UP001143362"/>
    </source>
</evidence>